<dbReference type="InterPro" id="IPR029069">
    <property type="entry name" value="HotDog_dom_sf"/>
</dbReference>
<proteinExistence type="predicted"/>
<name>A0A382XE55_9ZZZZ</name>
<evidence type="ECO:0000313" key="1">
    <source>
        <dbReference type="EMBL" id="SVD69119.1"/>
    </source>
</evidence>
<sequence>MRTKGNFFSEDAFKMAKIDDRIELDWDALEVGETFDKFEYLLTQEMIDAYRKGVMDPGASFPTIAHKVDVRQYNNRYTDAGSVNARCAFHCYNPPLAGKRLTVTAWIADKYLRRGKNYIVTEAVSVDEDGRLIDRVITHELKQPSEVGKKWGG</sequence>
<dbReference type="AlphaFoldDB" id="A0A382XE55"/>
<dbReference type="SUPFAM" id="SSF54637">
    <property type="entry name" value="Thioesterase/thiol ester dehydrase-isomerase"/>
    <property type="match status" value="1"/>
</dbReference>
<gene>
    <name evidence="1" type="ORF">METZ01_LOCUS421973</name>
</gene>
<evidence type="ECO:0008006" key="2">
    <source>
        <dbReference type="Google" id="ProtNLM"/>
    </source>
</evidence>
<dbReference type="EMBL" id="UINC01166911">
    <property type="protein sequence ID" value="SVD69119.1"/>
    <property type="molecule type" value="Genomic_DNA"/>
</dbReference>
<accession>A0A382XE55</accession>
<reference evidence="1" key="1">
    <citation type="submission" date="2018-05" db="EMBL/GenBank/DDBJ databases">
        <authorList>
            <person name="Lanie J.A."/>
            <person name="Ng W.-L."/>
            <person name="Kazmierczak K.M."/>
            <person name="Andrzejewski T.M."/>
            <person name="Davidsen T.M."/>
            <person name="Wayne K.J."/>
            <person name="Tettelin H."/>
            <person name="Glass J.I."/>
            <person name="Rusch D."/>
            <person name="Podicherti R."/>
            <person name="Tsui H.-C.T."/>
            <person name="Winkler M.E."/>
        </authorList>
    </citation>
    <scope>NUCLEOTIDE SEQUENCE</scope>
</reference>
<protein>
    <recommendedName>
        <fullName evidence="2">N-terminal of MaoC-like dehydratase domain-containing protein</fullName>
    </recommendedName>
</protein>
<dbReference type="Gene3D" id="3.10.129.10">
    <property type="entry name" value="Hotdog Thioesterase"/>
    <property type="match status" value="1"/>
</dbReference>
<organism evidence="1">
    <name type="scientific">marine metagenome</name>
    <dbReference type="NCBI Taxonomy" id="408172"/>
    <lineage>
        <taxon>unclassified sequences</taxon>
        <taxon>metagenomes</taxon>
        <taxon>ecological metagenomes</taxon>
    </lineage>
</organism>